<feature type="compositionally biased region" description="Basic and acidic residues" evidence="1">
    <location>
        <begin position="1"/>
        <end position="20"/>
    </location>
</feature>
<gene>
    <name evidence="2" type="ORF">A7E75_01675</name>
</gene>
<keyword evidence="3" id="KW-1185">Reference proteome</keyword>
<feature type="region of interest" description="Disordered" evidence="1">
    <location>
        <begin position="1"/>
        <end position="27"/>
    </location>
</feature>
<dbReference type="Proteomes" id="UP000182264">
    <property type="component" value="Chromosome"/>
</dbReference>
<proteinExistence type="predicted"/>
<protein>
    <submittedName>
        <fullName evidence="2">Uncharacterized protein</fullName>
    </submittedName>
</protein>
<organism evidence="2 3">
    <name type="scientific">Syntrophotalea acetylenica</name>
    <name type="common">Pelobacter acetylenicus</name>
    <dbReference type="NCBI Taxonomy" id="29542"/>
    <lineage>
        <taxon>Bacteria</taxon>
        <taxon>Pseudomonadati</taxon>
        <taxon>Thermodesulfobacteriota</taxon>
        <taxon>Desulfuromonadia</taxon>
        <taxon>Desulfuromonadales</taxon>
        <taxon>Syntrophotaleaceae</taxon>
        <taxon>Syntrophotalea</taxon>
    </lineage>
</organism>
<sequence length="96" mass="10924">MDRSQRKVKAETLRNEKEDLANPAKKNPGLVNEIDAIQIGEKLSHNFPGKADRQRFMDRVCERVAGNYLNGRKPDVIKVREGRSIGHSVQGKEVRE</sequence>
<evidence type="ECO:0000313" key="2">
    <source>
        <dbReference type="EMBL" id="APG23876.1"/>
    </source>
</evidence>
<name>A0A1L3GD60_SYNAC</name>
<dbReference type="KEGG" id="pace:A6070_10290"/>
<dbReference type="AlphaFoldDB" id="A0A1L3GD60"/>
<reference evidence="2 3" key="1">
    <citation type="journal article" date="2017" name="Genome Announc.">
        <title>Complete Genome Sequences of Two Acetylene-Fermenting Pelobacter acetylenicus Strains.</title>
        <authorList>
            <person name="Sutton J.M."/>
            <person name="Baesman S.M."/>
            <person name="Fierst J.L."/>
            <person name="Poret-Peterson A.T."/>
            <person name="Oremland R.S."/>
            <person name="Dunlap D.S."/>
            <person name="Akob D.M."/>
        </authorList>
    </citation>
    <scope>NUCLEOTIDE SEQUENCE [LARGE SCALE GENOMIC DNA]</scope>
    <source>
        <strain evidence="2 3">DSM 3247</strain>
    </source>
</reference>
<evidence type="ECO:0000313" key="3">
    <source>
        <dbReference type="Proteomes" id="UP000182264"/>
    </source>
</evidence>
<accession>A0A1L3GD60</accession>
<dbReference type="STRING" id="29542.A6070_10290"/>
<dbReference type="EMBL" id="CP015518">
    <property type="protein sequence ID" value="APG23876.1"/>
    <property type="molecule type" value="Genomic_DNA"/>
</dbReference>
<evidence type="ECO:0000256" key="1">
    <source>
        <dbReference type="SAM" id="MobiDB-lite"/>
    </source>
</evidence>